<keyword evidence="1" id="KW-0068">Autocatalytic cleavage</keyword>
<evidence type="ECO:0000313" key="5">
    <source>
        <dbReference type="EMBL" id="MCS3919888.1"/>
    </source>
</evidence>
<dbReference type="PROSITE" id="PS50817">
    <property type="entry name" value="INTEIN_N_TER"/>
    <property type="match status" value="1"/>
</dbReference>
<dbReference type="InterPro" id="IPR055346">
    <property type="entry name" value="Fe-S_cluster_assembly_SufBD"/>
</dbReference>
<protein>
    <submittedName>
        <fullName evidence="5">Fe-S cluster assembly protein SufB</fullName>
    </submittedName>
</protein>
<dbReference type="Gene3D" id="2.170.16.10">
    <property type="entry name" value="Hedgehog/Intein (Hint) domain"/>
    <property type="match status" value="1"/>
</dbReference>
<comment type="similarity">
    <text evidence="3">Belongs to the iron-sulfur cluster assembly SufBD family.</text>
</comment>
<dbReference type="InterPro" id="IPR004860">
    <property type="entry name" value="LAGLIDADG_dom"/>
</dbReference>
<evidence type="ECO:0000313" key="6">
    <source>
        <dbReference type="Proteomes" id="UP001204798"/>
    </source>
</evidence>
<feature type="domain" description="DOD-type homing endonuclease" evidence="4">
    <location>
        <begin position="369"/>
        <end position="513"/>
    </location>
</feature>
<dbReference type="PANTHER" id="PTHR30508:SF1">
    <property type="entry name" value="UPF0051 PROTEIN ABCI8, CHLOROPLASTIC-RELATED"/>
    <property type="match status" value="1"/>
</dbReference>
<dbReference type="InterPro" id="IPR037284">
    <property type="entry name" value="SUF_FeS_clus_asmbl_SufBD_sf"/>
</dbReference>
<dbReference type="NCBIfam" id="TIGR01443">
    <property type="entry name" value="intein_Cterm"/>
    <property type="match status" value="1"/>
</dbReference>
<dbReference type="PROSITE" id="PS50819">
    <property type="entry name" value="INTEIN_ENDONUCLEASE"/>
    <property type="match status" value="1"/>
</dbReference>
<dbReference type="InterPro" id="IPR030934">
    <property type="entry name" value="Intein_C"/>
</dbReference>
<dbReference type="NCBIfam" id="TIGR01980">
    <property type="entry name" value="sufB"/>
    <property type="match status" value="1"/>
</dbReference>
<dbReference type="InterPro" id="IPR045595">
    <property type="entry name" value="SufBD_N"/>
</dbReference>
<organism evidence="5 6">
    <name type="scientific">Candidatus Fervidibacter sacchari</name>
    <dbReference type="NCBI Taxonomy" id="1448929"/>
    <lineage>
        <taxon>Bacteria</taxon>
        <taxon>Candidatus Fervidibacterota</taxon>
        <taxon>Candidatus Fervidibacter</taxon>
    </lineage>
</organism>
<dbReference type="CDD" id="cd00081">
    <property type="entry name" value="Hint"/>
    <property type="match status" value="2"/>
</dbReference>
<dbReference type="Gene3D" id="3.10.28.10">
    <property type="entry name" value="Homing endonucleases"/>
    <property type="match status" value="1"/>
</dbReference>
<keyword evidence="6" id="KW-1185">Reference proteome</keyword>
<dbReference type="SUPFAM" id="SSF101960">
    <property type="entry name" value="Stabilizer of iron transporter SufD"/>
    <property type="match status" value="2"/>
</dbReference>
<dbReference type="Pfam" id="PF19295">
    <property type="entry name" value="SufBD_N"/>
    <property type="match status" value="1"/>
</dbReference>
<keyword evidence="2" id="KW-0651">Protein splicing</keyword>
<reference evidence="5 6" key="1">
    <citation type="submission" date="2022-08" db="EMBL/GenBank/DDBJ databases">
        <title>Bacterial and archaeal communities from various locations to study Microbial Dark Matter (Phase II).</title>
        <authorList>
            <person name="Stepanauskas R."/>
        </authorList>
    </citation>
    <scope>NUCLEOTIDE SEQUENCE [LARGE SCALE GENOMIC DNA]</scope>
    <source>
        <strain evidence="5 6">PD1</strain>
    </source>
</reference>
<dbReference type="InterPro" id="IPR036844">
    <property type="entry name" value="Hint_dom_sf"/>
</dbReference>
<sequence>MAEQEKELRELAVYKYGFRDEDARYEFVVPKGLSKKVVEAISHYKGEPEWMRKIRLQALEIFFRKPMPTWGADLSELNFDEITYYAAPTKAKFRSWDEVPEYIKRTYERLGIPEAERKFLAGVGAQYDSEVVYHRIREDLERLGVIFVDMDTAVREYPDIVREYFGTVIPPTDNKFAALNTAVWSGGSFVYVPKGVHVEMPLQAYFRINAERIGQFERTLIIAEEGSFVHYIEGCLPAGEKVSVGDRWVNIEAIRPGDFVVTATGERRRVRAVMTRYYKGDIVEVVPVSPHNAFRLTSEHPVLAVRRETVAVRRRQRNGWLPEVDTRKLLQAQPTYIPVGELKVGDFLVFPKVKADSIKHEFTPEQLRLLGYYLAEGSAFVHRKLKQPVVSFTFGEHETAAIEEVKALIRKVTGKRPQVVRQPSRHAVNITVYSRELMDFCLRHAGKGADSKQLSPEVMALPSEQVKVLLDAYFAGDGNTCVKGNGNSVMKRISTASQTLAEQLQELLARLGIYASILRRRGGEDFIQGRRIHRKDQFTIIWTENKRWSEVRDAGDYFLVPIKRIRRYPYDGYVFNLHVEHPNAYLVRGFVAHNCTAPIYSTDSLHSAVVELIAKPGATIRYTTLQNWSHNVYNLVTKRGVAYEDAKIIWVDANIGSKTTMKYPCVYMVGKGARGEVLSVAFASNGQHQDAGAKMIHAAPYTTSIITSKSISVFGGRATYRGMVKVYPGCKGAKVNVRCDALLLDEISRTDTYPVMEIEEEEVEVAHEATVSKIGEEQLFYLQSRGLTDDQAIKMIVNGFFRDFAKELPMEYAVEFTRLIELQLEGSVG</sequence>
<dbReference type="SUPFAM" id="SSF51294">
    <property type="entry name" value="Hedgehog/intein (Hint) domain"/>
    <property type="match status" value="1"/>
</dbReference>
<dbReference type="RefSeq" id="WP_259096816.1">
    <property type="nucleotide sequence ID" value="NZ_CP130454.1"/>
</dbReference>
<name>A0ABT2ESK5_9BACT</name>
<evidence type="ECO:0000256" key="2">
    <source>
        <dbReference type="ARBA" id="ARBA00023000"/>
    </source>
</evidence>
<evidence type="ECO:0000259" key="4">
    <source>
        <dbReference type="PROSITE" id="PS50819"/>
    </source>
</evidence>
<dbReference type="InterPro" id="IPR003587">
    <property type="entry name" value="Hint_dom_N"/>
</dbReference>
<dbReference type="PANTHER" id="PTHR30508">
    <property type="entry name" value="FES CLUSTER ASSEMBLY PROTEIN SUF"/>
    <property type="match status" value="1"/>
</dbReference>
<dbReference type="Pfam" id="PF14528">
    <property type="entry name" value="LAGLIDADG_3"/>
    <property type="match status" value="1"/>
</dbReference>
<dbReference type="SMART" id="SM00305">
    <property type="entry name" value="HintC"/>
    <property type="match status" value="1"/>
</dbReference>
<dbReference type="InterPro" id="IPR027434">
    <property type="entry name" value="Homing_endonucl"/>
</dbReference>
<dbReference type="Proteomes" id="UP001204798">
    <property type="component" value="Unassembled WGS sequence"/>
</dbReference>
<proteinExistence type="inferred from homology"/>
<dbReference type="Pfam" id="PF01458">
    <property type="entry name" value="SUFBD_core"/>
    <property type="match status" value="1"/>
</dbReference>
<dbReference type="SUPFAM" id="SSF55608">
    <property type="entry name" value="Homing endonucleases"/>
    <property type="match status" value="1"/>
</dbReference>
<accession>A0ABT2ESK5</accession>
<dbReference type="EMBL" id="JANUCP010000004">
    <property type="protein sequence ID" value="MCS3919888.1"/>
    <property type="molecule type" value="Genomic_DNA"/>
</dbReference>
<comment type="caution">
    <text evidence="5">The sequence shown here is derived from an EMBL/GenBank/DDBJ whole genome shotgun (WGS) entry which is preliminary data.</text>
</comment>
<dbReference type="InterPro" id="IPR004042">
    <property type="entry name" value="Intein_endonuc_central"/>
</dbReference>
<evidence type="ECO:0000256" key="1">
    <source>
        <dbReference type="ARBA" id="ARBA00022813"/>
    </source>
</evidence>
<dbReference type="SMART" id="SM00306">
    <property type="entry name" value="HintN"/>
    <property type="match status" value="1"/>
</dbReference>
<dbReference type="InterPro" id="IPR000825">
    <property type="entry name" value="SUF_FeS_clus_asmbl_SufBD_core"/>
</dbReference>
<dbReference type="PRINTS" id="PR00379">
    <property type="entry name" value="INTEIN"/>
</dbReference>
<gene>
    <name evidence="5" type="ORF">M2350_002305</name>
</gene>
<dbReference type="InterPro" id="IPR006141">
    <property type="entry name" value="Intein_N"/>
</dbReference>
<dbReference type="InterPro" id="IPR006142">
    <property type="entry name" value="INTEIN"/>
</dbReference>
<dbReference type="InterPro" id="IPR003586">
    <property type="entry name" value="Hint_dom_C"/>
</dbReference>
<dbReference type="PROSITE" id="PS50818">
    <property type="entry name" value="INTEIN_C_TER"/>
    <property type="match status" value="1"/>
</dbReference>
<evidence type="ECO:0000256" key="3">
    <source>
        <dbReference type="ARBA" id="ARBA00043967"/>
    </source>
</evidence>
<dbReference type="InterPro" id="IPR010231">
    <property type="entry name" value="SUF_FeS_clus_asmbl_SufB"/>
</dbReference>